<dbReference type="InterPro" id="IPR036291">
    <property type="entry name" value="NAD(P)-bd_dom_sf"/>
</dbReference>
<evidence type="ECO:0000256" key="1">
    <source>
        <dbReference type="ARBA" id="ARBA00006484"/>
    </source>
</evidence>
<comment type="caution">
    <text evidence="3">The sequence shown here is derived from an EMBL/GenBank/DDBJ whole genome shotgun (WGS) entry which is preliminary data.</text>
</comment>
<dbReference type="PROSITE" id="PS00061">
    <property type="entry name" value="ADH_SHORT"/>
    <property type="match status" value="1"/>
</dbReference>
<dbReference type="PANTHER" id="PTHR42760:SF115">
    <property type="entry name" value="3-OXOACYL-[ACYL-CARRIER-PROTEIN] REDUCTASE FABG"/>
    <property type="match status" value="1"/>
</dbReference>
<dbReference type="PANTHER" id="PTHR42760">
    <property type="entry name" value="SHORT-CHAIN DEHYDROGENASES/REDUCTASES FAMILY MEMBER"/>
    <property type="match status" value="1"/>
</dbReference>
<dbReference type="Pfam" id="PF13561">
    <property type="entry name" value="adh_short_C2"/>
    <property type="match status" value="1"/>
</dbReference>
<protein>
    <submittedName>
        <fullName evidence="3">SDR family oxidoreductase</fullName>
    </submittedName>
</protein>
<accession>A0ABR7EGA1</accession>
<keyword evidence="2" id="KW-0560">Oxidoreductase</keyword>
<dbReference type="InterPro" id="IPR002347">
    <property type="entry name" value="SDR_fam"/>
</dbReference>
<organism evidence="3 4">
    <name type="scientific">Christensenella tenuis</name>
    <dbReference type="NCBI Taxonomy" id="2763033"/>
    <lineage>
        <taxon>Bacteria</taxon>
        <taxon>Bacillati</taxon>
        <taxon>Bacillota</taxon>
        <taxon>Clostridia</taxon>
        <taxon>Christensenellales</taxon>
        <taxon>Christensenellaceae</taxon>
        <taxon>Christensenella</taxon>
    </lineage>
</organism>
<comment type="similarity">
    <text evidence="1">Belongs to the short-chain dehydrogenases/reductases (SDR) family.</text>
</comment>
<evidence type="ECO:0000313" key="4">
    <source>
        <dbReference type="Proteomes" id="UP000606889"/>
    </source>
</evidence>
<dbReference type="SUPFAM" id="SSF51735">
    <property type="entry name" value="NAD(P)-binding Rossmann-fold domains"/>
    <property type="match status" value="1"/>
</dbReference>
<dbReference type="PRINTS" id="PR00080">
    <property type="entry name" value="SDRFAMILY"/>
</dbReference>
<evidence type="ECO:0000313" key="3">
    <source>
        <dbReference type="EMBL" id="MBC5648800.1"/>
    </source>
</evidence>
<dbReference type="InterPro" id="IPR020904">
    <property type="entry name" value="Sc_DH/Rdtase_CS"/>
</dbReference>
<dbReference type="RefSeq" id="WP_186858251.1">
    <property type="nucleotide sequence ID" value="NZ_JACOON010000005.1"/>
</dbReference>
<sequence>MNKADFELAHKIAAVTGAGNGIGAGIAKGYAQAGAAVAVIDWDLAAAQRVADEICTDGGKACALRCDVSDHVMVEQVVREITDKFGPIDVLVNNAGIGMRAPAEEMTEEQWDKVLCVNLKSAYNFCTTVGKQMIARGRGGRIINMASITCMVGVETGNINYAASKGGIVAMSRCLAIEWAKYNILVNVIAPTHVRTPLINRLIEEHPEKGEYFLHNIPLGRLGEVDDVVGPAVFLASGAARFITGHTLLVDGGHTAW</sequence>
<dbReference type="EMBL" id="JACOON010000005">
    <property type="protein sequence ID" value="MBC5648800.1"/>
    <property type="molecule type" value="Genomic_DNA"/>
</dbReference>
<gene>
    <name evidence="3" type="ORF">H8S18_10675</name>
</gene>
<dbReference type="PRINTS" id="PR00081">
    <property type="entry name" value="GDHRDH"/>
</dbReference>
<name>A0ABR7EGA1_9FIRM</name>
<dbReference type="Gene3D" id="3.40.50.720">
    <property type="entry name" value="NAD(P)-binding Rossmann-like Domain"/>
    <property type="match status" value="1"/>
</dbReference>
<reference evidence="3 4" key="1">
    <citation type="submission" date="2020-08" db="EMBL/GenBank/DDBJ databases">
        <title>Genome public.</title>
        <authorList>
            <person name="Liu C."/>
            <person name="Sun Q."/>
        </authorList>
    </citation>
    <scope>NUCLEOTIDE SEQUENCE [LARGE SCALE GENOMIC DNA]</scope>
    <source>
        <strain evidence="3 4">NSJ-35</strain>
    </source>
</reference>
<evidence type="ECO:0000256" key="2">
    <source>
        <dbReference type="ARBA" id="ARBA00023002"/>
    </source>
</evidence>
<dbReference type="NCBIfam" id="NF005559">
    <property type="entry name" value="PRK07231.1"/>
    <property type="match status" value="1"/>
</dbReference>
<keyword evidence="4" id="KW-1185">Reference proteome</keyword>
<proteinExistence type="inferred from homology"/>
<dbReference type="Proteomes" id="UP000606889">
    <property type="component" value="Unassembled WGS sequence"/>
</dbReference>